<proteinExistence type="predicted"/>
<organism evidence="1 2">
    <name type="scientific">Popillia japonica</name>
    <name type="common">Japanese beetle</name>
    <dbReference type="NCBI Taxonomy" id="7064"/>
    <lineage>
        <taxon>Eukaryota</taxon>
        <taxon>Metazoa</taxon>
        <taxon>Ecdysozoa</taxon>
        <taxon>Arthropoda</taxon>
        <taxon>Hexapoda</taxon>
        <taxon>Insecta</taxon>
        <taxon>Pterygota</taxon>
        <taxon>Neoptera</taxon>
        <taxon>Endopterygota</taxon>
        <taxon>Coleoptera</taxon>
        <taxon>Polyphaga</taxon>
        <taxon>Scarabaeiformia</taxon>
        <taxon>Scarabaeidae</taxon>
        <taxon>Rutelinae</taxon>
        <taxon>Popillia</taxon>
    </lineage>
</organism>
<evidence type="ECO:0000313" key="2">
    <source>
        <dbReference type="Proteomes" id="UP001458880"/>
    </source>
</evidence>
<dbReference type="EMBL" id="JASPKY010000155">
    <property type="protein sequence ID" value="KAK9729949.1"/>
    <property type="molecule type" value="Genomic_DNA"/>
</dbReference>
<sequence length="66" mass="7660">MNVIKKGLSDRSTRRMLNRMHFYPYRRASRNGTIPCPASSDLLAPDYLLCAYLKLKVFVNTPKTLR</sequence>
<gene>
    <name evidence="1" type="ORF">QE152_g15624</name>
</gene>
<accession>A0AAW1L539</accession>
<comment type="caution">
    <text evidence="1">The sequence shown here is derived from an EMBL/GenBank/DDBJ whole genome shotgun (WGS) entry which is preliminary data.</text>
</comment>
<name>A0AAW1L539_POPJA</name>
<dbReference type="AlphaFoldDB" id="A0AAW1L539"/>
<evidence type="ECO:0000313" key="1">
    <source>
        <dbReference type="EMBL" id="KAK9729949.1"/>
    </source>
</evidence>
<protein>
    <submittedName>
        <fullName evidence="1">Uncharacterized protein</fullName>
    </submittedName>
</protein>
<dbReference type="Proteomes" id="UP001458880">
    <property type="component" value="Unassembled WGS sequence"/>
</dbReference>
<reference evidence="1 2" key="1">
    <citation type="journal article" date="2024" name="BMC Genomics">
        <title>De novo assembly and annotation of Popillia japonica's genome with initial clues to its potential as an invasive pest.</title>
        <authorList>
            <person name="Cucini C."/>
            <person name="Boschi S."/>
            <person name="Funari R."/>
            <person name="Cardaioli E."/>
            <person name="Iannotti N."/>
            <person name="Marturano G."/>
            <person name="Paoli F."/>
            <person name="Bruttini M."/>
            <person name="Carapelli A."/>
            <person name="Frati F."/>
            <person name="Nardi F."/>
        </authorList>
    </citation>
    <scope>NUCLEOTIDE SEQUENCE [LARGE SCALE GENOMIC DNA]</scope>
    <source>
        <strain evidence="1">DMR45628</strain>
    </source>
</reference>
<keyword evidence="2" id="KW-1185">Reference proteome</keyword>